<evidence type="ECO:0000313" key="2">
    <source>
        <dbReference type="Proteomes" id="UP001314635"/>
    </source>
</evidence>
<dbReference type="EMBL" id="JAFCLK010000014">
    <property type="protein sequence ID" value="MBR1137335.1"/>
    <property type="molecule type" value="Genomic_DNA"/>
</dbReference>
<protein>
    <submittedName>
        <fullName evidence="1">HPF/RaiA family ribosome-associated protein</fullName>
    </submittedName>
</protein>
<reference evidence="2" key="1">
    <citation type="journal article" date="2021" name="ISME J.">
        <title>Evolutionary origin and ecological implication of a unique nif island in free-living Bradyrhizobium lineages.</title>
        <authorList>
            <person name="Tao J."/>
        </authorList>
    </citation>
    <scope>NUCLEOTIDE SEQUENCE [LARGE SCALE GENOMIC DNA]</scope>
    <source>
        <strain evidence="2">SZCCT0094</strain>
    </source>
</reference>
<dbReference type="Proteomes" id="UP001314635">
    <property type="component" value="Unassembled WGS sequence"/>
</dbReference>
<keyword evidence="2" id="KW-1185">Reference proteome</keyword>
<comment type="caution">
    <text evidence="1">The sequence shown here is derived from an EMBL/GenBank/DDBJ whole genome shotgun (WGS) entry which is preliminary data.</text>
</comment>
<dbReference type="InterPro" id="IPR003489">
    <property type="entry name" value="RHF/RaiA"/>
</dbReference>
<organism evidence="1 2">
    <name type="scientific">Bradyrhizobium denitrificans</name>
    <dbReference type="NCBI Taxonomy" id="2734912"/>
    <lineage>
        <taxon>Bacteria</taxon>
        <taxon>Pseudomonadati</taxon>
        <taxon>Pseudomonadota</taxon>
        <taxon>Alphaproteobacteria</taxon>
        <taxon>Hyphomicrobiales</taxon>
        <taxon>Nitrobacteraceae</taxon>
        <taxon>Bradyrhizobium</taxon>
    </lineage>
</organism>
<dbReference type="Pfam" id="PF02482">
    <property type="entry name" value="Ribosomal_S30AE"/>
    <property type="match status" value="1"/>
</dbReference>
<accession>A0ABS5G848</accession>
<name>A0ABS5G848_9BRAD</name>
<proteinExistence type="predicted"/>
<evidence type="ECO:0000313" key="1">
    <source>
        <dbReference type="EMBL" id="MBR1137335.1"/>
    </source>
</evidence>
<dbReference type="InterPro" id="IPR036567">
    <property type="entry name" value="RHF-like"/>
</dbReference>
<sequence length="111" mass="12645">MLIDVRTDGNINGGEQLSNDVKSSVHVVLRRYEDRVRRIDVHLSDQVGHKASHDDKSCTIEVHRDGSELIVVAHQDSFMEQAVRGAVHKLKRALDHAFAKEAEPDHRRDHH</sequence>
<gene>
    <name evidence="1" type="ORF">JQ619_16305</name>
</gene>
<dbReference type="Gene3D" id="3.30.160.100">
    <property type="entry name" value="Ribosome hibernation promotion factor-like"/>
    <property type="match status" value="1"/>
</dbReference>
<dbReference type="RefSeq" id="WP_012045909.1">
    <property type="nucleotide sequence ID" value="NZ_JABFDP010000003.1"/>
</dbReference>
<dbReference type="SUPFAM" id="SSF69754">
    <property type="entry name" value="Ribosome binding protein Y (YfiA homologue)"/>
    <property type="match status" value="1"/>
</dbReference>